<keyword evidence="3" id="KW-1185">Reference proteome</keyword>
<dbReference type="GO" id="GO:0071897">
    <property type="term" value="P:DNA biosynthetic process"/>
    <property type="evidence" value="ECO:0007669"/>
    <property type="project" value="UniProtKB-ARBA"/>
</dbReference>
<dbReference type="InterPro" id="IPR000477">
    <property type="entry name" value="RT_dom"/>
</dbReference>
<accession>A0A232F497</accession>
<evidence type="ECO:0000259" key="1">
    <source>
        <dbReference type="PROSITE" id="PS50878"/>
    </source>
</evidence>
<dbReference type="EMBL" id="NNAY01001081">
    <property type="protein sequence ID" value="OXU25217.1"/>
    <property type="molecule type" value="Genomic_DNA"/>
</dbReference>
<proteinExistence type="predicted"/>
<reference evidence="2 3" key="1">
    <citation type="journal article" date="2017" name="Curr. Biol.">
        <title>The Evolution of Venom by Co-option of Single-Copy Genes.</title>
        <authorList>
            <person name="Martinson E.O."/>
            <person name="Mrinalini"/>
            <person name="Kelkar Y.D."/>
            <person name="Chang C.H."/>
            <person name="Werren J.H."/>
        </authorList>
    </citation>
    <scope>NUCLEOTIDE SEQUENCE [LARGE SCALE GENOMIC DNA]</scope>
    <source>
        <strain evidence="2 3">Alberta</strain>
        <tissue evidence="2">Whole body</tissue>
    </source>
</reference>
<dbReference type="InterPro" id="IPR043502">
    <property type="entry name" value="DNA/RNA_pol_sf"/>
</dbReference>
<dbReference type="SUPFAM" id="SSF56672">
    <property type="entry name" value="DNA/RNA polymerases"/>
    <property type="match status" value="1"/>
</dbReference>
<dbReference type="Pfam" id="PF00078">
    <property type="entry name" value="RVT_1"/>
    <property type="match status" value="1"/>
</dbReference>
<dbReference type="PROSITE" id="PS50878">
    <property type="entry name" value="RT_POL"/>
    <property type="match status" value="1"/>
</dbReference>
<protein>
    <recommendedName>
        <fullName evidence="1">Reverse transcriptase domain-containing protein</fullName>
    </recommendedName>
</protein>
<evidence type="ECO:0000313" key="3">
    <source>
        <dbReference type="Proteomes" id="UP000215335"/>
    </source>
</evidence>
<dbReference type="Proteomes" id="UP000215335">
    <property type="component" value="Unassembled WGS sequence"/>
</dbReference>
<evidence type="ECO:0000313" key="2">
    <source>
        <dbReference type="EMBL" id="OXU25217.1"/>
    </source>
</evidence>
<comment type="caution">
    <text evidence="2">The sequence shown here is derived from an EMBL/GenBank/DDBJ whole genome shotgun (WGS) entry which is preliminary data.</text>
</comment>
<organism evidence="2 3">
    <name type="scientific">Trichomalopsis sarcophagae</name>
    <dbReference type="NCBI Taxonomy" id="543379"/>
    <lineage>
        <taxon>Eukaryota</taxon>
        <taxon>Metazoa</taxon>
        <taxon>Ecdysozoa</taxon>
        <taxon>Arthropoda</taxon>
        <taxon>Hexapoda</taxon>
        <taxon>Insecta</taxon>
        <taxon>Pterygota</taxon>
        <taxon>Neoptera</taxon>
        <taxon>Endopterygota</taxon>
        <taxon>Hymenoptera</taxon>
        <taxon>Apocrita</taxon>
        <taxon>Proctotrupomorpha</taxon>
        <taxon>Chalcidoidea</taxon>
        <taxon>Pteromalidae</taxon>
        <taxon>Pteromalinae</taxon>
        <taxon>Trichomalopsis</taxon>
    </lineage>
</organism>
<gene>
    <name evidence="2" type="ORF">TSAR_003008</name>
</gene>
<feature type="domain" description="Reverse transcriptase" evidence="1">
    <location>
        <begin position="1"/>
        <end position="118"/>
    </location>
</feature>
<dbReference type="AlphaFoldDB" id="A0A232F497"/>
<name>A0A232F497_9HYME</name>
<sequence>MMQNRNFYTVSNNSQSTRQFRIEEGLQQGTVNSPLLFNIYNSDILNLFNLNSDNKTYSIVFADDLLLYYAGKSPDKLSRIKKLYWRDFQIKVHQNNDSIPVPRNQRVKYLETFRSLSKLFYNKYLEPKAKIICYCLLIRPILSYASPLWYNQSASSVEMIRVFERACLRAYLKQYRSSESNYKKMISNKLIYDKADIPLTSNNSIVRITEIDTDYIEKCKTSGYLPPESFILLDHLGLIQDNNNIPIIYHWSRHRCNKKIPPNYESIPTLKYSTAIPARDFNDNSRLYSNPGRNLAG</sequence>
<dbReference type="OrthoDB" id="7989680at2759"/>